<gene>
    <name evidence="10" type="ORF">QBC40DRAFT_324979</name>
</gene>
<reference evidence="10" key="1">
    <citation type="journal article" date="2023" name="Mol. Phylogenet. Evol.">
        <title>Genome-scale phylogeny and comparative genomics of the fungal order Sordariales.</title>
        <authorList>
            <person name="Hensen N."/>
            <person name="Bonometti L."/>
            <person name="Westerberg I."/>
            <person name="Brannstrom I.O."/>
            <person name="Guillou S."/>
            <person name="Cros-Aarteil S."/>
            <person name="Calhoun S."/>
            <person name="Haridas S."/>
            <person name="Kuo A."/>
            <person name="Mondo S."/>
            <person name="Pangilinan J."/>
            <person name="Riley R."/>
            <person name="LaButti K."/>
            <person name="Andreopoulos B."/>
            <person name="Lipzen A."/>
            <person name="Chen C."/>
            <person name="Yan M."/>
            <person name="Daum C."/>
            <person name="Ng V."/>
            <person name="Clum A."/>
            <person name="Steindorff A."/>
            <person name="Ohm R.A."/>
            <person name="Martin F."/>
            <person name="Silar P."/>
            <person name="Natvig D.O."/>
            <person name="Lalanne C."/>
            <person name="Gautier V."/>
            <person name="Ament-Velasquez S.L."/>
            <person name="Kruys A."/>
            <person name="Hutchinson M.I."/>
            <person name="Powell A.J."/>
            <person name="Barry K."/>
            <person name="Miller A.N."/>
            <person name="Grigoriev I.V."/>
            <person name="Debuchy R."/>
            <person name="Gladieux P."/>
            <person name="Hiltunen Thoren M."/>
            <person name="Johannesson H."/>
        </authorList>
    </citation>
    <scope>NUCLEOTIDE SEQUENCE</scope>
    <source>
        <strain evidence="10">CBS 315.58</strain>
    </source>
</reference>
<dbReference type="SMART" id="SM00412">
    <property type="entry name" value="Cu_FIST"/>
    <property type="match status" value="1"/>
</dbReference>
<evidence type="ECO:0000256" key="7">
    <source>
        <dbReference type="ARBA" id="ARBA00023242"/>
    </source>
</evidence>
<dbReference type="PANTHER" id="PTHR28088:SF9">
    <property type="entry name" value="TRANSCRIPTION FACTOR GRISEA, PUTATIVE (AFU_ORTHOLOGUE AFUA_1G13190)-RELATED"/>
    <property type="match status" value="1"/>
</dbReference>
<protein>
    <submittedName>
        <fullName evidence="10">Copper fist DNA binding domain-containing protein</fullName>
    </submittedName>
</protein>
<dbReference type="PANTHER" id="PTHR28088">
    <property type="entry name" value="TRANSCRIPTIONAL ACTIVATOR HAA1-RELATED"/>
    <property type="match status" value="1"/>
</dbReference>
<dbReference type="GO" id="GO:0000981">
    <property type="term" value="F:DNA-binding transcription factor activity, RNA polymerase II-specific"/>
    <property type="evidence" value="ECO:0007669"/>
    <property type="project" value="TreeGrafter"/>
</dbReference>
<dbReference type="PROSITE" id="PS50073">
    <property type="entry name" value="COPPER_FIST_2"/>
    <property type="match status" value="1"/>
</dbReference>
<dbReference type="GO" id="GO:0006879">
    <property type="term" value="P:intracellular iron ion homeostasis"/>
    <property type="evidence" value="ECO:0007669"/>
    <property type="project" value="TreeGrafter"/>
</dbReference>
<dbReference type="InterPro" id="IPR036395">
    <property type="entry name" value="Cu_fist_DNA-bd_dom_sf"/>
</dbReference>
<evidence type="ECO:0000256" key="5">
    <source>
        <dbReference type="ARBA" id="ARBA00023015"/>
    </source>
</evidence>
<evidence type="ECO:0000256" key="3">
    <source>
        <dbReference type="ARBA" id="ARBA00022833"/>
    </source>
</evidence>
<evidence type="ECO:0000256" key="1">
    <source>
        <dbReference type="ARBA" id="ARBA00004123"/>
    </source>
</evidence>
<reference evidence="10" key="2">
    <citation type="submission" date="2023-05" db="EMBL/GenBank/DDBJ databases">
        <authorList>
            <consortium name="Lawrence Berkeley National Laboratory"/>
            <person name="Steindorff A."/>
            <person name="Hensen N."/>
            <person name="Bonometti L."/>
            <person name="Westerberg I."/>
            <person name="Brannstrom I.O."/>
            <person name="Guillou S."/>
            <person name="Cros-Aarteil S."/>
            <person name="Calhoun S."/>
            <person name="Haridas S."/>
            <person name="Kuo A."/>
            <person name="Mondo S."/>
            <person name="Pangilinan J."/>
            <person name="Riley R."/>
            <person name="Labutti K."/>
            <person name="Andreopoulos B."/>
            <person name="Lipzen A."/>
            <person name="Chen C."/>
            <person name="Yanf M."/>
            <person name="Daum C."/>
            <person name="Ng V."/>
            <person name="Clum A."/>
            <person name="Ohm R."/>
            <person name="Martin F."/>
            <person name="Silar P."/>
            <person name="Natvig D."/>
            <person name="Lalanne C."/>
            <person name="Gautier V."/>
            <person name="Ament-Velasquez S.L."/>
            <person name="Kruys A."/>
            <person name="Hutchinson M.I."/>
            <person name="Powell A.J."/>
            <person name="Barry K."/>
            <person name="Miller A.N."/>
            <person name="Grigoriev I.V."/>
            <person name="Debuchy R."/>
            <person name="Gladieux P."/>
            <person name="Thoren M.H."/>
            <person name="Johannesson H."/>
        </authorList>
    </citation>
    <scope>NUCLEOTIDE SEQUENCE</scope>
    <source>
        <strain evidence="10">CBS 315.58</strain>
    </source>
</reference>
<keyword evidence="11" id="KW-1185">Reference proteome</keyword>
<dbReference type="InterPro" id="IPR001083">
    <property type="entry name" value="Cu_fist_DNA-bd_dom"/>
</dbReference>
<organism evidence="10 11">
    <name type="scientific">Triangularia verruculosa</name>
    <dbReference type="NCBI Taxonomy" id="2587418"/>
    <lineage>
        <taxon>Eukaryota</taxon>
        <taxon>Fungi</taxon>
        <taxon>Dikarya</taxon>
        <taxon>Ascomycota</taxon>
        <taxon>Pezizomycotina</taxon>
        <taxon>Sordariomycetes</taxon>
        <taxon>Sordariomycetidae</taxon>
        <taxon>Sordariales</taxon>
        <taxon>Podosporaceae</taxon>
        <taxon>Triangularia</taxon>
    </lineage>
</organism>
<evidence type="ECO:0000313" key="11">
    <source>
        <dbReference type="Proteomes" id="UP001303160"/>
    </source>
</evidence>
<dbReference type="EMBL" id="MU863910">
    <property type="protein sequence ID" value="KAK4201191.1"/>
    <property type="molecule type" value="Genomic_DNA"/>
</dbReference>
<evidence type="ECO:0000256" key="8">
    <source>
        <dbReference type="SAM" id="MobiDB-lite"/>
    </source>
</evidence>
<dbReference type="Gene3D" id="3.90.430.10">
    <property type="entry name" value="Copper fist DNA-binding domain"/>
    <property type="match status" value="1"/>
</dbReference>
<name>A0AAN6XJ13_9PEZI</name>
<evidence type="ECO:0000259" key="9">
    <source>
        <dbReference type="PROSITE" id="PS50073"/>
    </source>
</evidence>
<feature type="domain" description="Copper-fist" evidence="9">
    <location>
        <begin position="1"/>
        <end position="41"/>
    </location>
</feature>
<dbReference type="Pfam" id="PF00649">
    <property type="entry name" value="Copper-fist"/>
    <property type="match status" value="1"/>
</dbReference>
<dbReference type="AlphaFoldDB" id="A0AAN6XJ13"/>
<evidence type="ECO:0000256" key="2">
    <source>
        <dbReference type="ARBA" id="ARBA00022723"/>
    </source>
</evidence>
<accession>A0AAN6XJ13</accession>
<keyword evidence="4" id="KW-0186">Copper</keyword>
<evidence type="ECO:0000256" key="6">
    <source>
        <dbReference type="ARBA" id="ARBA00023163"/>
    </source>
</evidence>
<keyword evidence="3" id="KW-0862">Zinc</keyword>
<sequence>MPVVDGQKVACQPCIRGHRVGSCNHAGERQMVPVKKPGRPLSTCPHLPGTQCDCRLQNIAAVSSSSSTVAASAPIDTGESEATTLDYATTLPFMTAVPHWASISQSVDYSFQMYPSTSPATDLSPFPADTPVLWTGSGPLKHNNDFSEDMLPATTPMTEHDSITDQYSFNAPSQNEYTVLPQSQGYWWLATEGPSSAYTAEMEPGLDQRDTLAQTWDGPSIGKDENTSSKERRPTSKEDGV</sequence>
<dbReference type="PRINTS" id="PR00617">
    <property type="entry name" value="COPPERFIST"/>
</dbReference>
<comment type="subcellular location">
    <subcellularLocation>
        <location evidence="1">Nucleus</location>
    </subcellularLocation>
</comment>
<dbReference type="Proteomes" id="UP001303160">
    <property type="component" value="Unassembled WGS sequence"/>
</dbReference>
<dbReference type="InterPro" id="IPR051763">
    <property type="entry name" value="Copper_Homeo_Regul"/>
</dbReference>
<dbReference type="FunFam" id="3.90.430.10:FF:000001">
    <property type="entry name" value="Copper fist DNA-binding protein"/>
    <property type="match status" value="1"/>
</dbReference>
<dbReference type="GO" id="GO:0000978">
    <property type="term" value="F:RNA polymerase II cis-regulatory region sequence-specific DNA binding"/>
    <property type="evidence" value="ECO:0007669"/>
    <property type="project" value="TreeGrafter"/>
</dbReference>
<dbReference type="GO" id="GO:0005634">
    <property type="term" value="C:nucleus"/>
    <property type="evidence" value="ECO:0007669"/>
    <property type="project" value="UniProtKB-SubCell"/>
</dbReference>
<proteinExistence type="predicted"/>
<evidence type="ECO:0000313" key="10">
    <source>
        <dbReference type="EMBL" id="KAK4201191.1"/>
    </source>
</evidence>
<comment type="caution">
    <text evidence="10">The sequence shown here is derived from an EMBL/GenBank/DDBJ whole genome shotgun (WGS) entry which is preliminary data.</text>
</comment>
<dbReference type="GO" id="GO:0005507">
    <property type="term" value="F:copper ion binding"/>
    <property type="evidence" value="ECO:0007669"/>
    <property type="project" value="InterPro"/>
</dbReference>
<dbReference type="GO" id="GO:0045944">
    <property type="term" value="P:positive regulation of transcription by RNA polymerase II"/>
    <property type="evidence" value="ECO:0007669"/>
    <property type="project" value="TreeGrafter"/>
</dbReference>
<keyword evidence="2" id="KW-0479">Metal-binding</keyword>
<keyword evidence="7" id="KW-0539">Nucleus</keyword>
<dbReference type="SUPFAM" id="SSF57879">
    <property type="entry name" value="Zinc domain conserved in yeast copper-regulated transcription factors"/>
    <property type="match status" value="1"/>
</dbReference>
<feature type="compositionally biased region" description="Basic and acidic residues" evidence="8">
    <location>
        <begin position="222"/>
        <end position="241"/>
    </location>
</feature>
<dbReference type="SMART" id="SM01090">
    <property type="entry name" value="Copper-fist"/>
    <property type="match status" value="1"/>
</dbReference>
<dbReference type="GO" id="GO:0006878">
    <property type="term" value="P:intracellular copper ion homeostasis"/>
    <property type="evidence" value="ECO:0007669"/>
    <property type="project" value="TreeGrafter"/>
</dbReference>
<evidence type="ECO:0000256" key="4">
    <source>
        <dbReference type="ARBA" id="ARBA00023008"/>
    </source>
</evidence>
<feature type="region of interest" description="Disordered" evidence="8">
    <location>
        <begin position="199"/>
        <end position="241"/>
    </location>
</feature>
<keyword evidence="6" id="KW-0804">Transcription</keyword>
<keyword evidence="5" id="KW-0805">Transcription regulation</keyword>